<comment type="caution">
    <text evidence="2">The sequence shown here is derived from an EMBL/GenBank/DDBJ whole genome shotgun (WGS) entry which is preliminary data.</text>
</comment>
<dbReference type="RefSeq" id="WP_318704163.1">
    <property type="nucleotide sequence ID" value="NZ_CALWMU010000009.1"/>
</dbReference>
<organism evidence="2 3">
    <name type="scientific">Candidatus Acetatifactor stercoripullorum</name>
    <dbReference type="NCBI Taxonomy" id="2838414"/>
    <lineage>
        <taxon>Bacteria</taxon>
        <taxon>Bacillati</taxon>
        <taxon>Bacillota</taxon>
        <taxon>Clostridia</taxon>
        <taxon>Lachnospirales</taxon>
        <taxon>Lachnospiraceae</taxon>
        <taxon>Acetatifactor</taxon>
    </lineage>
</organism>
<reference evidence="2" key="2">
    <citation type="submission" date="2021-04" db="EMBL/GenBank/DDBJ databases">
        <authorList>
            <person name="Gilroy R."/>
        </authorList>
    </citation>
    <scope>NUCLEOTIDE SEQUENCE</scope>
    <source>
        <strain evidence="2">CHK195-6426</strain>
    </source>
</reference>
<evidence type="ECO:0000256" key="1">
    <source>
        <dbReference type="ARBA" id="ARBA00008591"/>
    </source>
</evidence>
<sequence>MASKADRFYYENFKEAADYCCKAADYLVECLTTYRPDRIKDMLGKMHEIEHAADQKKHEMSAALAKAFVTPIDREDLAELSQNIDEVCDVIEEILQRFYVNQIQSATRDGILFAKKIAGCCRLMKDMLSELENFKKPEKLHSMIVELNHAEEECDAIYLESALRVRDLNTDVLEIVAWREIYHCMESCADACEHVADSVETIVMKNT</sequence>
<evidence type="ECO:0000313" key="3">
    <source>
        <dbReference type="Proteomes" id="UP000824265"/>
    </source>
</evidence>
<reference evidence="2" key="1">
    <citation type="journal article" date="2021" name="PeerJ">
        <title>Extensive microbial diversity within the chicken gut microbiome revealed by metagenomics and culture.</title>
        <authorList>
            <person name="Gilroy R."/>
            <person name="Ravi A."/>
            <person name="Getino M."/>
            <person name="Pursley I."/>
            <person name="Horton D.L."/>
            <person name="Alikhan N.F."/>
            <person name="Baker D."/>
            <person name="Gharbi K."/>
            <person name="Hall N."/>
            <person name="Watson M."/>
            <person name="Adriaenssens E.M."/>
            <person name="Foster-Nyarko E."/>
            <person name="Jarju S."/>
            <person name="Secka A."/>
            <person name="Antonio M."/>
            <person name="Oren A."/>
            <person name="Chaudhuri R.R."/>
            <person name="La Ragione R."/>
            <person name="Hildebrand F."/>
            <person name="Pallen M.J."/>
        </authorList>
    </citation>
    <scope>NUCLEOTIDE SEQUENCE</scope>
    <source>
        <strain evidence="2">CHK195-6426</strain>
    </source>
</reference>
<name>A0A9D1R422_9FIRM</name>
<dbReference type="PANTHER" id="PTHR37298:SF1">
    <property type="entry name" value="UPF0111 PROTEIN YKAA"/>
    <property type="match status" value="1"/>
</dbReference>
<comment type="similarity">
    <text evidence="1">Belongs to the UPF0111 family.</text>
</comment>
<accession>A0A9D1R422</accession>
<proteinExistence type="inferred from homology"/>
<dbReference type="Pfam" id="PF01865">
    <property type="entry name" value="PhoU_div"/>
    <property type="match status" value="1"/>
</dbReference>
<dbReference type="InterPro" id="IPR018445">
    <property type="entry name" value="Put_Phosphate_transp_reg"/>
</dbReference>
<dbReference type="PANTHER" id="PTHR37298">
    <property type="entry name" value="UPF0111 PROTEIN YKAA"/>
    <property type="match status" value="1"/>
</dbReference>
<dbReference type="EMBL" id="DXGH01000004">
    <property type="protein sequence ID" value="HIW80093.1"/>
    <property type="molecule type" value="Genomic_DNA"/>
</dbReference>
<dbReference type="Proteomes" id="UP000824265">
    <property type="component" value="Unassembled WGS sequence"/>
</dbReference>
<dbReference type="InterPro" id="IPR038078">
    <property type="entry name" value="PhoU-like_sf"/>
</dbReference>
<dbReference type="InterPro" id="IPR052912">
    <property type="entry name" value="UPF0111_domain"/>
</dbReference>
<dbReference type="AlphaFoldDB" id="A0A9D1R422"/>
<protein>
    <submittedName>
        <fullName evidence="2">DUF47 family protein</fullName>
    </submittedName>
</protein>
<dbReference type="Gene3D" id="1.20.58.220">
    <property type="entry name" value="Phosphate transport system protein phou homolog 2, domain 2"/>
    <property type="match status" value="1"/>
</dbReference>
<evidence type="ECO:0000313" key="2">
    <source>
        <dbReference type="EMBL" id="HIW80093.1"/>
    </source>
</evidence>
<gene>
    <name evidence="2" type="ORF">H9742_00965</name>
</gene>